<gene>
    <name evidence="1" type="primary">Acey_s0108.g4</name>
    <name evidence="1" type="ORF">Y032_0108g4</name>
</gene>
<name>A0A016TF79_9BILA</name>
<accession>A0A016TF79</accession>
<comment type="caution">
    <text evidence="1">The sequence shown here is derived from an EMBL/GenBank/DDBJ whole genome shotgun (WGS) entry which is preliminary data.</text>
</comment>
<dbReference type="Proteomes" id="UP000024635">
    <property type="component" value="Unassembled WGS sequence"/>
</dbReference>
<organism evidence="1 2">
    <name type="scientific">Ancylostoma ceylanicum</name>
    <dbReference type="NCBI Taxonomy" id="53326"/>
    <lineage>
        <taxon>Eukaryota</taxon>
        <taxon>Metazoa</taxon>
        <taxon>Ecdysozoa</taxon>
        <taxon>Nematoda</taxon>
        <taxon>Chromadorea</taxon>
        <taxon>Rhabditida</taxon>
        <taxon>Rhabditina</taxon>
        <taxon>Rhabditomorpha</taxon>
        <taxon>Strongyloidea</taxon>
        <taxon>Ancylostomatidae</taxon>
        <taxon>Ancylostomatinae</taxon>
        <taxon>Ancylostoma</taxon>
    </lineage>
</organism>
<sequence length="72" mass="7998">MNMESKKRKLCGRNASICNFSSTGAYRPTEVGIFILLVTHPTSGYQSLVLEQRMKVKGECGYRILSSLLDGI</sequence>
<proteinExistence type="predicted"/>
<evidence type="ECO:0000313" key="2">
    <source>
        <dbReference type="Proteomes" id="UP000024635"/>
    </source>
</evidence>
<protein>
    <submittedName>
        <fullName evidence="1">Uncharacterized protein</fullName>
    </submittedName>
</protein>
<keyword evidence="2" id="KW-1185">Reference proteome</keyword>
<dbReference type="AlphaFoldDB" id="A0A016TF79"/>
<dbReference type="EMBL" id="JARK01001444">
    <property type="protein sequence ID" value="EYC01320.1"/>
    <property type="molecule type" value="Genomic_DNA"/>
</dbReference>
<evidence type="ECO:0000313" key="1">
    <source>
        <dbReference type="EMBL" id="EYC01320.1"/>
    </source>
</evidence>
<reference evidence="2" key="1">
    <citation type="journal article" date="2015" name="Nat. Genet.">
        <title>The genome and transcriptome of the zoonotic hookworm Ancylostoma ceylanicum identify infection-specific gene families.</title>
        <authorList>
            <person name="Schwarz E.M."/>
            <person name="Hu Y."/>
            <person name="Antoshechkin I."/>
            <person name="Miller M.M."/>
            <person name="Sternberg P.W."/>
            <person name="Aroian R.V."/>
        </authorList>
    </citation>
    <scope>NUCLEOTIDE SEQUENCE</scope>
    <source>
        <strain evidence="2">HY135</strain>
    </source>
</reference>